<evidence type="ECO:0000256" key="3">
    <source>
        <dbReference type="SAM" id="Phobius"/>
    </source>
</evidence>
<name>A0A8C0NAJ2_CANLF</name>
<keyword evidence="3" id="KW-0812">Transmembrane</keyword>
<feature type="transmembrane region" description="Helical" evidence="3">
    <location>
        <begin position="30"/>
        <end position="48"/>
    </location>
</feature>
<sequence>GIRTCGGLPANVGCCLHQGLGAQHGFRTPLYYQVLNFGMIVSLALMIWKRLMLITGSQSPIVVVLSGSTGPAFHRRDLFLTNQVEDPTRLGETGDRIPRRVPSARSLLLPLPVSLPLSLSLSVTIINK</sequence>
<evidence type="ECO:0000313" key="4">
    <source>
        <dbReference type="Ensembl" id="ENSCAFP00030022029.1"/>
    </source>
</evidence>
<dbReference type="Ensembl" id="ENSCAFT00030025227.1">
    <property type="protein sequence ID" value="ENSCAFP00030022029.1"/>
    <property type="gene ID" value="ENSCAFG00030013650.1"/>
</dbReference>
<dbReference type="InterPro" id="IPR001733">
    <property type="entry name" value="Peptidase_S26B"/>
</dbReference>
<dbReference type="GO" id="GO:0016020">
    <property type="term" value="C:membrane"/>
    <property type="evidence" value="ECO:0007669"/>
    <property type="project" value="UniProtKB-SubCell"/>
</dbReference>
<reference evidence="4" key="2">
    <citation type="submission" date="2025-08" db="UniProtKB">
        <authorList>
            <consortium name="Ensembl"/>
        </authorList>
    </citation>
    <scope>IDENTIFICATION</scope>
</reference>
<organism evidence="4 5">
    <name type="scientific">Canis lupus familiaris</name>
    <name type="common">Dog</name>
    <name type="synonym">Canis familiaris</name>
    <dbReference type="NCBI Taxonomy" id="9615"/>
    <lineage>
        <taxon>Eukaryota</taxon>
        <taxon>Metazoa</taxon>
        <taxon>Chordata</taxon>
        <taxon>Craniata</taxon>
        <taxon>Vertebrata</taxon>
        <taxon>Euteleostomi</taxon>
        <taxon>Mammalia</taxon>
        <taxon>Eutheria</taxon>
        <taxon>Laurasiatheria</taxon>
        <taxon>Carnivora</taxon>
        <taxon>Caniformia</taxon>
        <taxon>Canidae</taxon>
        <taxon>Canis</taxon>
    </lineage>
</organism>
<dbReference type="GO" id="GO:0006465">
    <property type="term" value="P:signal peptide processing"/>
    <property type="evidence" value="ECO:0007669"/>
    <property type="project" value="InterPro"/>
</dbReference>
<evidence type="ECO:0000256" key="2">
    <source>
        <dbReference type="ARBA" id="ARBA00022670"/>
    </source>
</evidence>
<dbReference type="Proteomes" id="UP000694429">
    <property type="component" value="Chromosome 30"/>
</dbReference>
<dbReference type="PANTHER" id="PTHR10806:SF28">
    <property type="entry name" value="SIGNAL PEPTIDASE COMPLEX CATALYTIC SUBUNIT SEC11B-RELATED"/>
    <property type="match status" value="1"/>
</dbReference>
<evidence type="ECO:0000313" key="5">
    <source>
        <dbReference type="Proteomes" id="UP000694429"/>
    </source>
</evidence>
<keyword evidence="2" id="KW-0645">Protease</keyword>
<evidence type="ECO:0000256" key="1">
    <source>
        <dbReference type="ARBA" id="ARBA00004606"/>
    </source>
</evidence>
<keyword evidence="3" id="KW-0472">Membrane</keyword>
<reference evidence="4" key="1">
    <citation type="submission" date="2019-03" db="EMBL/GenBank/DDBJ databases">
        <authorList>
            <person name="Warren W.C."/>
            <person name="Johnson G.S."/>
        </authorList>
    </citation>
    <scope>NUCLEOTIDE SEQUENCE [LARGE SCALE GENOMIC DNA]</scope>
    <source>
        <strain evidence="4">Basenji</strain>
    </source>
</reference>
<keyword evidence="3" id="KW-1133">Transmembrane helix</keyword>
<protein>
    <submittedName>
        <fullName evidence="4">Uncharacterized protein</fullName>
    </submittedName>
</protein>
<dbReference type="AlphaFoldDB" id="A0A8C0NAJ2"/>
<comment type="subcellular location">
    <subcellularLocation>
        <location evidence="1">Membrane</location>
        <topology evidence="1">Single-pass type II membrane protein</topology>
    </subcellularLocation>
</comment>
<dbReference type="GO" id="GO:0008233">
    <property type="term" value="F:peptidase activity"/>
    <property type="evidence" value="ECO:0007669"/>
    <property type="project" value="UniProtKB-KW"/>
</dbReference>
<proteinExistence type="predicted"/>
<accession>A0A8C0NAJ2</accession>
<keyword evidence="2" id="KW-0378">Hydrolase</keyword>
<dbReference type="PANTHER" id="PTHR10806">
    <property type="entry name" value="SIGNAL PEPTIDASE COMPLEX CATALYTIC SUBUNIT SEC11"/>
    <property type="match status" value="1"/>
</dbReference>